<name>A0A8E5HX96_USTVR</name>
<dbReference type="SUPFAM" id="SSF101751">
    <property type="entry name" value="Hydrophobin II, HfbII"/>
    <property type="match status" value="1"/>
</dbReference>
<sequence length="91" mass="9317">MKTCAAALSILSGLAMAAPAVRARDGVCQSFIYSSPQCCSTANGGFLSCQTSTSAADIQSFKKSCDGKGQAQCCTIFAPSQKFFCVAPGSE</sequence>
<evidence type="ECO:0000313" key="5">
    <source>
        <dbReference type="EMBL" id="QUC23315.1"/>
    </source>
</evidence>
<dbReference type="InterPro" id="IPR036686">
    <property type="entry name" value="Class_II_Hydrophobin_sf"/>
</dbReference>
<keyword evidence="6" id="KW-1185">Reference proteome</keyword>
<dbReference type="Gene3D" id="3.20.120.10">
    <property type="entry name" value="Hydrophobin"/>
    <property type="match status" value="1"/>
</dbReference>
<dbReference type="KEGG" id="uvi:66068333"/>
<evidence type="ECO:0000256" key="2">
    <source>
        <dbReference type="ARBA" id="ARBA00009576"/>
    </source>
</evidence>
<keyword evidence="4" id="KW-0732">Signal</keyword>
<dbReference type="RefSeq" id="XP_043000988.1">
    <property type="nucleotide sequence ID" value="XM_043145053.1"/>
</dbReference>
<dbReference type="Pfam" id="PF06766">
    <property type="entry name" value="Hydrophobin_2"/>
    <property type="match status" value="1"/>
</dbReference>
<dbReference type="EMBL" id="CP072758">
    <property type="protein sequence ID" value="QUC23315.1"/>
    <property type="molecule type" value="Genomic_DNA"/>
</dbReference>
<reference evidence="5" key="1">
    <citation type="submission" date="2020-03" db="EMBL/GenBank/DDBJ databases">
        <title>A mixture of massive structural variations and highly conserved coding sequences in Ustilaginoidea virens genome.</title>
        <authorList>
            <person name="Zhang K."/>
            <person name="Zhao Z."/>
            <person name="Zhang Z."/>
            <person name="Li Y."/>
            <person name="Hsiang T."/>
            <person name="Sun W."/>
        </authorList>
    </citation>
    <scope>NUCLEOTIDE SEQUENCE</scope>
    <source>
        <strain evidence="5">UV-8b</strain>
    </source>
</reference>
<keyword evidence="3" id="KW-1015">Disulfide bond</keyword>
<feature type="signal peptide" evidence="4">
    <location>
        <begin position="1"/>
        <end position="23"/>
    </location>
</feature>
<evidence type="ECO:0000256" key="4">
    <source>
        <dbReference type="SAM" id="SignalP"/>
    </source>
</evidence>
<organism evidence="5 6">
    <name type="scientific">Ustilaginoidea virens</name>
    <name type="common">Rice false smut fungus</name>
    <name type="synonym">Villosiclava virens</name>
    <dbReference type="NCBI Taxonomy" id="1159556"/>
    <lineage>
        <taxon>Eukaryota</taxon>
        <taxon>Fungi</taxon>
        <taxon>Dikarya</taxon>
        <taxon>Ascomycota</taxon>
        <taxon>Pezizomycotina</taxon>
        <taxon>Sordariomycetes</taxon>
        <taxon>Hypocreomycetidae</taxon>
        <taxon>Hypocreales</taxon>
        <taxon>Clavicipitaceae</taxon>
        <taxon>Ustilaginoidea</taxon>
    </lineage>
</organism>
<comment type="similarity">
    <text evidence="2">Belongs to the cerato-ulmin hydrophobin family.</text>
</comment>
<evidence type="ECO:0000256" key="3">
    <source>
        <dbReference type="ARBA" id="ARBA00023157"/>
    </source>
</evidence>
<evidence type="ECO:0000313" key="6">
    <source>
        <dbReference type="Proteomes" id="UP000027002"/>
    </source>
</evidence>
<dbReference type="GO" id="GO:0005576">
    <property type="term" value="C:extracellular region"/>
    <property type="evidence" value="ECO:0007669"/>
    <property type="project" value="InterPro"/>
</dbReference>
<evidence type="ECO:0000256" key="1">
    <source>
        <dbReference type="ARBA" id="ARBA00004196"/>
    </source>
</evidence>
<proteinExistence type="inferred from homology"/>
<dbReference type="Proteomes" id="UP000027002">
    <property type="component" value="Chromosome 6"/>
</dbReference>
<dbReference type="AlphaFoldDB" id="A0A8E5HX96"/>
<protein>
    <submittedName>
        <fullName evidence="5">Uncharacterized protein</fullName>
    </submittedName>
</protein>
<gene>
    <name evidence="5" type="ORF">UV8b_07556</name>
</gene>
<accession>A0A8E5HX96</accession>
<feature type="chain" id="PRO_5034399354" evidence="4">
    <location>
        <begin position="24"/>
        <end position="91"/>
    </location>
</feature>
<comment type="subcellular location">
    <subcellularLocation>
        <location evidence="1">Cell envelope</location>
    </subcellularLocation>
</comment>
<dbReference type="GeneID" id="66068333"/>
<dbReference type="InterPro" id="IPR010636">
    <property type="entry name" value="Class_II_hydrophobin"/>
</dbReference>